<dbReference type="PROSITE" id="PS00108">
    <property type="entry name" value="PROTEIN_KINASE_ST"/>
    <property type="match status" value="1"/>
</dbReference>
<feature type="repeat" description="ANK" evidence="1">
    <location>
        <begin position="496"/>
        <end position="528"/>
    </location>
</feature>
<dbReference type="SMART" id="SM00248">
    <property type="entry name" value="ANK"/>
    <property type="match status" value="12"/>
</dbReference>
<dbReference type="OMA" id="EKNNHGN"/>
<feature type="repeat" description="ANK" evidence="1">
    <location>
        <begin position="585"/>
        <end position="617"/>
    </location>
</feature>
<gene>
    <name evidence="4" type="ORF">GLP15_2476</name>
</gene>
<dbReference type="EMBL" id="ACVC01000316">
    <property type="protein sequence ID" value="EFO61158.1"/>
    <property type="molecule type" value="Genomic_DNA"/>
</dbReference>
<dbReference type="Pfam" id="PF12796">
    <property type="entry name" value="Ank_2"/>
    <property type="match status" value="5"/>
</dbReference>
<dbReference type="InterPro" id="IPR002110">
    <property type="entry name" value="Ankyrin_rpt"/>
</dbReference>
<dbReference type="InterPro" id="IPR000719">
    <property type="entry name" value="Prot_kinase_dom"/>
</dbReference>
<keyword evidence="4" id="KW-0418">Kinase</keyword>
<dbReference type="SMART" id="SM00220">
    <property type="entry name" value="S_TKc"/>
    <property type="match status" value="1"/>
</dbReference>
<feature type="repeat" description="ANK" evidence="1">
    <location>
        <begin position="616"/>
        <end position="648"/>
    </location>
</feature>
<evidence type="ECO:0000259" key="3">
    <source>
        <dbReference type="PROSITE" id="PS50011"/>
    </source>
</evidence>
<organism evidence="4 5">
    <name type="scientific">Giardia intestinalis (strain P15)</name>
    <name type="common">Giardia lamblia</name>
    <dbReference type="NCBI Taxonomy" id="658858"/>
    <lineage>
        <taxon>Eukaryota</taxon>
        <taxon>Metamonada</taxon>
        <taxon>Diplomonadida</taxon>
        <taxon>Hexamitidae</taxon>
        <taxon>Giardiinae</taxon>
        <taxon>Giardia</taxon>
    </lineage>
</organism>
<dbReference type="Pfam" id="PF00023">
    <property type="entry name" value="Ank"/>
    <property type="match status" value="2"/>
</dbReference>
<evidence type="ECO:0000313" key="5">
    <source>
        <dbReference type="Proteomes" id="UP000008974"/>
    </source>
</evidence>
<dbReference type="GO" id="GO:0005524">
    <property type="term" value="F:ATP binding"/>
    <property type="evidence" value="ECO:0007669"/>
    <property type="project" value="InterPro"/>
</dbReference>
<keyword evidence="1" id="KW-0040">ANK repeat</keyword>
<evidence type="ECO:0000256" key="2">
    <source>
        <dbReference type="SAM" id="Coils"/>
    </source>
</evidence>
<dbReference type="VEuPathDB" id="GiardiaDB:GLP15_2476"/>
<dbReference type="Pfam" id="PF00069">
    <property type="entry name" value="Pkinase"/>
    <property type="match status" value="1"/>
</dbReference>
<dbReference type="Gene3D" id="1.10.510.10">
    <property type="entry name" value="Transferase(Phosphotransferase) domain 1"/>
    <property type="match status" value="1"/>
</dbReference>
<dbReference type="OrthoDB" id="20872at2759"/>
<name>E1F8R5_GIAIA</name>
<dbReference type="GO" id="GO:0004672">
    <property type="term" value="F:protein kinase activity"/>
    <property type="evidence" value="ECO:0007669"/>
    <property type="project" value="InterPro"/>
</dbReference>
<comment type="caution">
    <text evidence="4">The sequence shown here is derived from an EMBL/GenBank/DDBJ whole genome shotgun (WGS) entry which is preliminary data.</text>
</comment>
<feature type="domain" description="Protein kinase" evidence="3">
    <location>
        <begin position="1"/>
        <end position="193"/>
    </location>
</feature>
<evidence type="ECO:0000313" key="4">
    <source>
        <dbReference type="EMBL" id="EFO61158.1"/>
    </source>
</evidence>
<dbReference type="InterPro" id="IPR011009">
    <property type="entry name" value="Kinase-like_dom_sf"/>
</dbReference>
<feature type="repeat" description="ANK" evidence="1">
    <location>
        <begin position="465"/>
        <end position="488"/>
    </location>
</feature>
<dbReference type="InterPro" id="IPR036770">
    <property type="entry name" value="Ankyrin_rpt-contain_sf"/>
</dbReference>
<feature type="coiled-coil region" evidence="2">
    <location>
        <begin position="196"/>
        <end position="237"/>
    </location>
</feature>
<dbReference type="Proteomes" id="UP000008974">
    <property type="component" value="Unassembled WGS sequence"/>
</dbReference>
<dbReference type="PANTHER" id="PTHR24184">
    <property type="entry name" value="SI:CH211-189E2.2"/>
    <property type="match status" value="1"/>
</dbReference>
<evidence type="ECO:0000256" key="1">
    <source>
        <dbReference type="PROSITE-ProRule" id="PRU00023"/>
    </source>
</evidence>
<dbReference type="SUPFAM" id="SSF48403">
    <property type="entry name" value="Ankyrin repeat"/>
    <property type="match status" value="2"/>
</dbReference>
<protein>
    <submittedName>
        <fullName evidence="4">Kinase, NEK</fullName>
    </submittedName>
</protein>
<feature type="repeat" description="ANK" evidence="1">
    <location>
        <begin position="647"/>
        <end position="679"/>
    </location>
</feature>
<reference evidence="4 5" key="1">
    <citation type="journal article" date="2010" name="BMC Genomics">
        <title>Genome analysis and comparative genomics of a Giardia intestinalis assemblage E isolate.</title>
        <authorList>
            <person name="Jerlstrom-Hultqvist J."/>
            <person name="Franzen O."/>
            <person name="Ankarklev J."/>
            <person name="Xu F."/>
            <person name="Nohynkova E."/>
            <person name="Andersson J.O."/>
            <person name="Svard S.G."/>
            <person name="Andersson B."/>
        </authorList>
    </citation>
    <scope>NUCLEOTIDE SEQUENCE [LARGE SCALE GENOMIC DNA]</scope>
    <source>
        <strain evidence="4 5">P15</strain>
    </source>
</reference>
<dbReference type="PROSITE" id="PS50011">
    <property type="entry name" value="PROTEIN_KINASE_DOM"/>
    <property type="match status" value="1"/>
</dbReference>
<dbReference type="SUPFAM" id="SSF56112">
    <property type="entry name" value="Protein kinase-like (PK-like)"/>
    <property type="match status" value="1"/>
</dbReference>
<dbReference type="PROSITE" id="PS50297">
    <property type="entry name" value="ANK_REP_REGION"/>
    <property type="match status" value="4"/>
</dbReference>
<feature type="repeat" description="ANK" evidence="1">
    <location>
        <begin position="316"/>
        <end position="348"/>
    </location>
</feature>
<dbReference type="PROSITE" id="PS50088">
    <property type="entry name" value="ANK_REPEAT"/>
    <property type="match status" value="7"/>
</dbReference>
<dbReference type="STRING" id="658858.E1F8R5"/>
<dbReference type="Gene3D" id="1.25.40.20">
    <property type="entry name" value="Ankyrin repeat-containing domain"/>
    <property type="match status" value="6"/>
</dbReference>
<keyword evidence="2" id="KW-0175">Coiled coil</keyword>
<dbReference type="InterPro" id="IPR008271">
    <property type="entry name" value="Ser/Thr_kinase_AS"/>
</dbReference>
<dbReference type="PANTHER" id="PTHR24184:SF11">
    <property type="entry name" value="ANKYRIN REPEAT AND SOCS BOX CONTAINING 3"/>
    <property type="match status" value="1"/>
</dbReference>
<feature type="repeat" description="ANK" evidence="1">
    <location>
        <begin position="403"/>
        <end position="423"/>
    </location>
</feature>
<dbReference type="AlphaFoldDB" id="E1F8R5"/>
<sequence>MDRYHWDLQRLITAHRRTKKPIPKELVFSILEQVADALAYLHNPYKMAADGSSSHGVVYRDLKPANTLMTRDGQRVVLADFGLCKDALHNEGTFAGTPDYMAPETFIRHETSTASDIWAFGVVMYELATMEVPSFSHFWKAEDAKAFFVSGWRPDLRAIEDDFVRTVLEKIFVLDPAERPTARQLCDLLREFNASATGMKLRISALESALEDANARNASLEKALQASSAENKSLEKTVAAQAVEVDFLREGIKRLVARDSSWTPLMCAAFIGDIEMARENLFDKDKRNSDGETALTLAGKMGHGDIVELLDPADADGVTALMRAASRGDAKLVELLVPIQKGMKDKDENTAFMHALKNKQMNTTAALCKYEASSWTPLMCAAFAGNVEMARKNLSDKDKKNDDGETALMLAAKAGHEDIVELLDPTDRGGVTALMWAADRGDVETVRHLIPLQKRRRTTYGWNMREKTALMIAAARGHAEIVRLLVEHEGGMEDFLDWTALMYAAQNGHPECVELLLEKEGGMKDSDEWTALMWAAENGHLDCVRLLVDREREASGWTDLMCAACLGDADAVGNNLQQAGMKNNYGQTALMWAAQNGHLDCVRLLLEKEGGMKSNSGRTALMYAAQNGHAGCVRLLMKKENGMQTINGWTALIVAAYLGKTDCVELLLEKEGRMQDTDGWTALMWATYWNKPECVKLLVRKERNLKSTCEYYGFPPNTTALSIAKKRCYTDIVSIIK</sequence>
<proteinExistence type="predicted"/>
<keyword evidence="4" id="KW-0808">Transferase</keyword>
<accession>E1F8R5</accession>